<evidence type="ECO:0000313" key="2">
    <source>
        <dbReference type="EMBL" id="MBB3121244.1"/>
    </source>
</evidence>
<keyword evidence="1" id="KW-1133">Transmembrane helix</keyword>
<feature type="transmembrane region" description="Helical" evidence="1">
    <location>
        <begin position="21"/>
        <end position="39"/>
    </location>
</feature>
<keyword evidence="1" id="KW-0812">Transmembrane</keyword>
<proteinExistence type="predicted"/>
<protein>
    <submittedName>
        <fullName evidence="2">MSHA biogenesis protein MshJ</fullName>
    </submittedName>
</protein>
<gene>
    <name evidence="2" type="ORF">FHS03_004320</name>
</gene>
<keyword evidence="3" id="KW-1185">Reference proteome</keyword>
<evidence type="ECO:0000313" key="3">
    <source>
        <dbReference type="Proteomes" id="UP000541535"/>
    </source>
</evidence>
<organism evidence="2 3">
    <name type="scientific">Pseudoduganella violacea</name>
    <dbReference type="NCBI Taxonomy" id="1715466"/>
    <lineage>
        <taxon>Bacteria</taxon>
        <taxon>Pseudomonadati</taxon>
        <taxon>Pseudomonadota</taxon>
        <taxon>Betaproteobacteria</taxon>
        <taxon>Burkholderiales</taxon>
        <taxon>Oxalobacteraceae</taxon>
        <taxon>Telluria group</taxon>
        <taxon>Pseudoduganella</taxon>
    </lineage>
</organism>
<accession>A0A7W5BDN0</accession>
<sequence>MKEQWIKLAARIDALSLRERGMVLAAAFAALVFLMYQLALAPQYARHKALRLQIEQQHKQAGNIDAEVNAKVAAFAIDPDMESRRRIVELRRSIETESGALRAVQHGLVAPQKMVPLLEQILRANMRLRLLSLKTLPVSGLSEPLTYAKPASVAPGFANATSREEVQTSVAMATQHAAQGAAAPSAMGQAKQRELLYRHGVELVLQGSYLDMLAYMEALERLPQQLFWGRAELQAGSYPEAKLTLTLYTLSLDDKWMTL</sequence>
<name>A0A7W5BDN0_9BURK</name>
<reference evidence="2 3" key="1">
    <citation type="submission" date="2020-08" db="EMBL/GenBank/DDBJ databases">
        <title>Genomic Encyclopedia of Type Strains, Phase III (KMG-III): the genomes of soil and plant-associated and newly described type strains.</title>
        <authorList>
            <person name="Whitman W."/>
        </authorList>
    </citation>
    <scope>NUCLEOTIDE SEQUENCE [LARGE SCALE GENOMIC DNA]</scope>
    <source>
        <strain evidence="2 3">CECT 8897</strain>
    </source>
</reference>
<dbReference type="EMBL" id="JACHXD010000014">
    <property type="protein sequence ID" value="MBB3121244.1"/>
    <property type="molecule type" value="Genomic_DNA"/>
</dbReference>
<dbReference type="RefSeq" id="WP_183442968.1">
    <property type="nucleotide sequence ID" value="NZ_JACHXD010000014.1"/>
</dbReference>
<dbReference type="Proteomes" id="UP000541535">
    <property type="component" value="Unassembled WGS sequence"/>
</dbReference>
<dbReference type="AlphaFoldDB" id="A0A7W5BDN0"/>
<comment type="caution">
    <text evidence="2">The sequence shown here is derived from an EMBL/GenBank/DDBJ whole genome shotgun (WGS) entry which is preliminary data.</text>
</comment>
<evidence type="ECO:0000256" key="1">
    <source>
        <dbReference type="SAM" id="Phobius"/>
    </source>
</evidence>
<keyword evidence="1" id="KW-0472">Membrane</keyword>